<proteinExistence type="predicted"/>
<reference evidence="1" key="1">
    <citation type="journal article" date="2023" name="Mol. Phylogenet. Evol.">
        <title>Genome-scale phylogeny and comparative genomics of the fungal order Sordariales.</title>
        <authorList>
            <person name="Hensen N."/>
            <person name="Bonometti L."/>
            <person name="Westerberg I."/>
            <person name="Brannstrom I.O."/>
            <person name="Guillou S."/>
            <person name="Cros-Aarteil S."/>
            <person name="Calhoun S."/>
            <person name="Haridas S."/>
            <person name="Kuo A."/>
            <person name="Mondo S."/>
            <person name="Pangilinan J."/>
            <person name="Riley R."/>
            <person name="LaButti K."/>
            <person name="Andreopoulos B."/>
            <person name="Lipzen A."/>
            <person name="Chen C."/>
            <person name="Yan M."/>
            <person name="Daum C."/>
            <person name="Ng V."/>
            <person name="Clum A."/>
            <person name="Steindorff A."/>
            <person name="Ohm R.A."/>
            <person name="Martin F."/>
            <person name="Silar P."/>
            <person name="Natvig D.O."/>
            <person name="Lalanne C."/>
            <person name="Gautier V."/>
            <person name="Ament-Velasquez S.L."/>
            <person name="Kruys A."/>
            <person name="Hutchinson M.I."/>
            <person name="Powell A.J."/>
            <person name="Barry K."/>
            <person name="Miller A.N."/>
            <person name="Grigoriev I.V."/>
            <person name="Debuchy R."/>
            <person name="Gladieux P."/>
            <person name="Hiltunen Thoren M."/>
            <person name="Johannesson H."/>
        </authorList>
    </citation>
    <scope>NUCLEOTIDE SEQUENCE</scope>
    <source>
        <strain evidence="1">PSN324</strain>
    </source>
</reference>
<evidence type="ECO:0000313" key="1">
    <source>
        <dbReference type="EMBL" id="KAK4459528.1"/>
    </source>
</evidence>
<keyword evidence="2" id="KW-1185">Reference proteome</keyword>
<feature type="non-terminal residue" evidence="1">
    <location>
        <position position="225"/>
    </location>
</feature>
<name>A0AAV9HFT3_9PEZI</name>
<feature type="non-terminal residue" evidence="1">
    <location>
        <position position="1"/>
    </location>
</feature>
<dbReference type="AlphaFoldDB" id="A0AAV9HFT3"/>
<organism evidence="1 2">
    <name type="scientific">Cladorrhinum samala</name>
    <dbReference type="NCBI Taxonomy" id="585594"/>
    <lineage>
        <taxon>Eukaryota</taxon>
        <taxon>Fungi</taxon>
        <taxon>Dikarya</taxon>
        <taxon>Ascomycota</taxon>
        <taxon>Pezizomycotina</taxon>
        <taxon>Sordariomycetes</taxon>
        <taxon>Sordariomycetidae</taxon>
        <taxon>Sordariales</taxon>
        <taxon>Podosporaceae</taxon>
        <taxon>Cladorrhinum</taxon>
    </lineage>
</organism>
<comment type="caution">
    <text evidence="1">The sequence shown here is derived from an EMBL/GenBank/DDBJ whole genome shotgun (WGS) entry which is preliminary data.</text>
</comment>
<protein>
    <submittedName>
        <fullName evidence="1">Uncharacterized protein</fullName>
    </submittedName>
</protein>
<accession>A0AAV9HFT3</accession>
<dbReference type="EMBL" id="MU865034">
    <property type="protein sequence ID" value="KAK4459528.1"/>
    <property type="molecule type" value="Genomic_DNA"/>
</dbReference>
<evidence type="ECO:0000313" key="2">
    <source>
        <dbReference type="Proteomes" id="UP001321749"/>
    </source>
</evidence>
<dbReference type="Proteomes" id="UP001321749">
    <property type="component" value="Unassembled WGS sequence"/>
</dbReference>
<gene>
    <name evidence="1" type="ORF">QBC42DRAFT_311408</name>
</gene>
<reference evidence="1" key="2">
    <citation type="submission" date="2023-06" db="EMBL/GenBank/DDBJ databases">
        <authorList>
            <consortium name="Lawrence Berkeley National Laboratory"/>
            <person name="Mondo S.J."/>
            <person name="Hensen N."/>
            <person name="Bonometti L."/>
            <person name="Westerberg I."/>
            <person name="Brannstrom I.O."/>
            <person name="Guillou S."/>
            <person name="Cros-Aarteil S."/>
            <person name="Calhoun S."/>
            <person name="Haridas S."/>
            <person name="Kuo A."/>
            <person name="Pangilinan J."/>
            <person name="Riley R."/>
            <person name="Labutti K."/>
            <person name="Andreopoulos B."/>
            <person name="Lipzen A."/>
            <person name="Chen C."/>
            <person name="Yanf M."/>
            <person name="Daum C."/>
            <person name="Ng V."/>
            <person name="Clum A."/>
            <person name="Steindorff A."/>
            <person name="Ohm R."/>
            <person name="Martin F."/>
            <person name="Silar P."/>
            <person name="Natvig D."/>
            <person name="Lalanne C."/>
            <person name="Gautier V."/>
            <person name="Ament-Velasquez S.L."/>
            <person name="Kruys A."/>
            <person name="Hutchinson M.I."/>
            <person name="Powell A.J."/>
            <person name="Barry K."/>
            <person name="Miller A.N."/>
            <person name="Grigoriev I.V."/>
            <person name="Debuchy R."/>
            <person name="Gladieux P."/>
            <person name="Thoren M.H."/>
            <person name="Johannesson H."/>
        </authorList>
    </citation>
    <scope>NUCLEOTIDE SEQUENCE</scope>
    <source>
        <strain evidence="1">PSN324</strain>
    </source>
</reference>
<sequence length="225" mass="24803">APISVSDDGRVLRLRGRFVDKVASMAAALISVPMPGDSEIHPKRGLLAKTKKRLMNWVRECREVAAEGKWSVQASGAGFQRAFAETVVCGMTGFRDPVPDEVLAAAQVYFEHLFNFFAADYQPSRDVEAVLLAYGALVEQTLVGLTAARRFCWTEQGRLGQVRNQARKGDLFCVILGAEVPYLLRRIPGKDGSYYTLIGDSFLLGALQGEALSDERYETVDILIE</sequence>
<dbReference type="Pfam" id="PF26639">
    <property type="entry name" value="Het-6_barrel"/>
    <property type="match status" value="1"/>
</dbReference>